<sequence length="471" mass="53657">MYSTGRSSHFSHDPIQQSENVVSAIHRMQNRIQQQEEEILQKSRDIEQLQQYLSSANDQIRFLEQKMSNIEKDADFQYQQAQQANRVICDLQLQIQASQDKIRMKDHDVETLKNDIVTYKQQNEQIPILNSRIASLELQLEEEQHFTQTIKSKYEKLSSAHNVLLKTNQSLLSSVVAGTSSQHLPSTSNKPTQRPKSSRDDLRSKEKRTTARGTVVESVNSHGVILVDPSADISRRANPSDSSSHHLKTTEHPRREYGKVVQAIPDDPPMPLKNQFGSRNRLGGEEHCDECGGVKKEWGEQKTDDLSDSDSFADSISELNERRLRSGKKKPQSSAKTRPRAKTARKPLNRSAVSVSHSVTERLYLSPLEKDKFPANPEQYSFTARAARRSFTNVVSSLASELDELLADQKRLQKKLRDSSNGKGEEHPAVIADQLDNVTQRIERKVEQIRSLDEYNTRVVEKEKPNKKTKK</sequence>
<comment type="caution">
    <text evidence="3">The sequence shown here is derived from an EMBL/GenBank/DDBJ whole genome shotgun (WGS) entry which is preliminary data.</text>
</comment>
<name>A0ABQ9Y2M1_9EUKA</name>
<evidence type="ECO:0000313" key="4">
    <source>
        <dbReference type="Proteomes" id="UP001281761"/>
    </source>
</evidence>
<feature type="region of interest" description="Disordered" evidence="2">
    <location>
        <begin position="177"/>
        <end position="217"/>
    </location>
</feature>
<feature type="compositionally biased region" description="Basic residues" evidence="2">
    <location>
        <begin position="325"/>
        <end position="348"/>
    </location>
</feature>
<keyword evidence="4" id="KW-1185">Reference proteome</keyword>
<feature type="compositionally biased region" description="Basic and acidic residues" evidence="2">
    <location>
        <begin position="197"/>
        <end position="209"/>
    </location>
</feature>
<feature type="compositionally biased region" description="Polar residues" evidence="2">
    <location>
        <begin position="177"/>
        <end position="195"/>
    </location>
</feature>
<keyword evidence="1" id="KW-0175">Coiled coil</keyword>
<dbReference type="Proteomes" id="UP001281761">
    <property type="component" value="Unassembled WGS sequence"/>
</dbReference>
<gene>
    <name evidence="3" type="ORF">BLNAU_7164</name>
</gene>
<feature type="coiled-coil region" evidence="1">
    <location>
        <begin position="18"/>
        <end position="80"/>
    </location>
</feature>
<evidence type="ECO:0000256" key="2">
    <source>
        <dbReference type="SAM" id="MobiDB-lite"/>
    </source>
</evidence>
<feature type="region of interest" description="Disordered" evidence="2">
    <location>
        <begin position="230"/>
        <end position="285"/>
    </location>
</feature>
<protein>
    <recommendedName>
        <fullName evidence="5">Cep57 centrosome microtubule-binding domain-containing protein</fullName>
    </recommendedName>
</protein>
<reference evidence="3 4" key="1">
    <citation type="journal article" date="2022" name="bioRxiv">
        <title>Genomics of Preaxostyla Flagellates Illuminates Evolutionary Transitions and the Path Towards Mitochondrial Loss.</title>
        <authorList>
            <person name="Novak L.V.F."/>
            <person name="Treitli S.C."/>
            <person name="Pyrih J."/>
            <person name="Halakuc P."/>
            <person name="Pipaliya S.V."/>
            <person name="Vacek V."/>
            <person name="Brzon O."/>
            <person name="Soukal P."/>
            <person name="Eme L."/>
            <person name="Dacks J.B."/>
            <person name="Karnkowska A."/>
            <person name="Elias M."/>
            <person name="Hampl V."/>
        </authorList>
    </citation>
    <scope>NUCLEOTIDE SEQUENCE [LARGE SCALE GENOMIC DNA]</scope>
    <source>
        <strain evidence="3">NAU3</strain>
        <tissue evidence="3">Gut</tissue>
    </source>
</reference>
<evidence type="ECO:0000313" key="3">
    <source>
        <dbReference type="EMBL" id="KAK2957988.1"/>
    </source>
</evidence>
<dbReference type="EMBL" id="JARBJD010000042">
    <property type="protein sequence ID" value="KAK2957988.1"/>
    <property type="molecule type" value="Genomic_DNA"/>
</dbReference>
<proteinExistence type="predicted"/>
<feature type="compositionally biased region" description="Basic and acidic residues" evidence="2">
    <location>
        <begin position="248"/>
        <end position="258"/>
    </location>
</feature>
<evidence type="ECO:0000256" key="1">
    <source>
        <dbReference type="SAM" id="Coils"/>
    </source>
</evidence>
<feature type="region of interest" description="Disordered" evidence="2">
    <location>
        <begin position="320"/>
        <end position="356"/>
    </location>
</feature>
<organism evidence="3 4">
    <name type="scientific">Blattamonas nauphoetae</name>
    <dbReference type="NCBI Taxonomy" id="2049346"/>
    <lineage>
        <taxon>Eukaryota</taxon>
        <taxon>Metamonada</taxon>
        <taxon>Preaxostyla</taxon>
        <taxon>Oxymonadida</taxon>
        <taxon>Blattamonas</taxon>
    </lineage>
</organism>
<dbReference type="Gene3D" id="1.20.58.90">
    <property type="match status" value="1"/>
</dbReference>
<evidence type="ECO:0008006" key="5">
    <source>
        <dbReference type="Google" id="ProtNLM"/>
    </source>
</evidence>
<accession>A0ABQ9Y2M1</accession>